<dbReference type="EMBL" id="JADCNM010000003">
    <property type="protein sequence ID" value="KAG0490945.1"/>
    <property type="molecule type" value="Genomic_DNA"/>
</dbReference>
<evidence type="ECO:0000313" key="1">
    <source>
        <dbReference type="EMBL" id="KAG0490945.1"/>
    </source>
</evidence>
<sequence length="107" mass="11481">MSHITASELAGFGVGALLLYATLSATKLDAFIAASQRSSLGMCKRCGDLRMIACSQCKGKGLIKRGGWFDFGMADDLFKFAGEGMKRSEIKCNKCLSKVACPTSRML</sequence>
<comment type="caution">
    <text evidence="1">The sequence shown here is derived from an EMBL/GenBank/DDBJ whole genome shotgun (WGS) entry which is preliminary data.</text>
</comment>
<evidence type="ECO:0000313" key="2">
    <source>
        <dbReference type="Proteomes" id="UP000639772"/>
    </source>
</evidence>
<name>A0A835VBK8_VANPL</name>
<gene>
    <name evidence="1" type="ORF">HPP92_007808</name>
</gene>
<reference evidence="1 2" key="1">
    <citation type="journal article" date="2020" name="Nat. Food">
        <title>A phased Vanilla planifolia genome enables genetic improvement of flavour and production.</title>
        <authorList>
            <person name="Hasing T."/>
            <person name="Tang H."/>
            <person name="Brym M."/>
            <person name="Khazi F."/>
            <person name="Huang T."/>
            <person name="Chambers A.H."/>
        </authorList>
    </citation>
    <scope>NUCLEOTIDE SEQUENCE [LARGE SCALE GENOMIC DNA]</scope>
    <source>
        <tissue evidence="1">Leaf</tissue>
    </source>
</reference>
<organism evidence="1 2">
    <name type="scientific">Vanilla planifolia</name>
    <name type="common">Vanilla</name>
    <dbReference type="NCBI Taxonomy" id="51239"/>
    <lineage>
        <taxon>Eukaryota</taxon>
        <taxon>Viridiplantae</taxon>
        <taxon>Streptophyta</taxon>
        <taxon>Embryophyta</taxon>
        <taxon>Tracheophyta</taxon>
        <taxon>Spermatophyta</taxon>
        <taxon>Magnoliopsida</taxon>
        <taxon>Liliopsida</taxon>
        <taxon>Asparagales</taxon>
        <taxon>Orchidaceae</taxon>
        <taxon>Vanilloideae</taxon>
        <taxon>Vanilleae</taxon>
        <taxon>Vanilla</taxon>
    </lineage>
</organism>
<accession>A0A835VBK8</accession>
<dbReference type="PANTHER" id="PTHR37760:SF1">
    <property type="entry name" value="CHAPERONE"/>
    <property type="match status" value="1"/>
</dbReference>
<proteinExistence type="predicted"/>
<dbReference type="AlphaFoldDB" id="A0A835VBK8"/>
<dbReference type="OrthoDB" id="566409at2759"/>
<dbReference type="PANTHER" id="PTHR37760">
    <property type="entry name" value="CHAPERONE"/>
    <property type="match status" value="1"/>
</dbReference>
<protein>
    <submittedName>
        <fullName evidence="1">Uncharacterized protein</fullName>
    </submittedName>
</protein>
<dbReference type="Proteomes" id="UP000639772">
    <property type="component" value="Chromosome 3"/>
</dbReference>